<gene>
    <name evidence="1" type="ORF">L1987_85738</name>
</gene>
<organism evidence="1 2">
    <name type="scientific">Smallanthus sonchifolius</name>
    <dbReference type="NCBI Taxonomy" id="185202"/>
    <lineage>
        <taxon>Eukaryota</taxon>
        <taxon>Viridiplantae</taxon>
        <taxon>Streptophyta</taxon>
        <taxon>Embryophyta</taxon>
        <taxon>Tracheophyta</taxon>
        <taxon>Spermatophyta</taxon>
        <taxon>Magnoliopsida</taxon>
        <taxon>eudicotyledons</taxon>
        <taxon>Gunneridae</taxon>
        <taxon>Pentapetalae</taxon>
        <taxon>asterids</taxon>
        <taxon>campanulids</taxon>
        <taxon>Asterales</taxon>
        <taxon>Asteraceae</taxon>
        <taxon>Asteroideae</taxon>
        <taxon>Heliantheae alliance</taxon>
        <taxon>Millerieae</taxon>
        <taxon>Smallanthus</taxon>
    </lineage>
</organism>
<dbReference type="EMBL" id="CM042046">
    <property type="protein sequence ID" value="KAI3676138.1"/>
    <property type="molecule type" value="Genomic_DNA"/>
</dbReference>
<accession>A0ACB8XY07</accession>
<dbReference type="Proteomes" id="UP001056120">
    <property type="component" value="Linkage Group LG29"/>
</dbReference>
<sequence>MQDVVYLDEGIEEVAELDDPHVILADMIVKVFELFTHELVRKFGELMQMGVSPTTQKHNERHKSACATKAENLLTSSLSISSCTYARPTVRNSDGDEHDETANVTATVPAKCTSIWSVDWVEWVGEAVGEEDESGEAGDWAVGVVGLEGDDGLEIALGAKSNANTMFAKRDAICMHEGCETEPPRANLSQDVLSIVA</sequence>
<reference evidence="2" key="1">
    <citation type="journal article" date="2022" name="Mol. Ecol. Resour.">
        <title>The genomes of chicory, endive, great burdock and yacon provide insights into Asteraceae palaeo-polyploidization history and plant inulin production.</title>
        <authorList>
            <person name="Fan W."/>
            <person name="Wang S."/>
            <person name="Wang H."/>
            <person name="Wang A."/>
            <person name="Jiang F."/>
            <person name="Liu H."/>
            <person name="Zhao H."/>
            <person name="Xu D."/>
            <person name="Zhang Y."/>
        </authorList>
    </citation>
    <scope>NUCLEOTIDE SEQUENCE [LARGE SCALE GENOMIC DNA]</scope>
    <source>
        <strain evidence="2">cv. Yunnan</strain>
    </source>
</reference>
<reference evidence="1 2" key="2">
    <citation type="journal article" date="2022" name="Mol. Ecol. Resour.">
        <title>The genomes of chicory, endive, great burdock and yacon provide insights into Asteraceae paleo-polyploidization history and plant inulin production.</title>
        <authorList>
            <person name="Fan W."/>
            <person name="Wang S."/>
            <person name="Wang H."/>
            <person name="Wang A."/>
            <person name="Jiang F."/>
            <person name="Liu H."/>
            <person name="Zhao H."/>
            <person name="Xu D."/>
            <person name="Zhang Y."/>
        </authorList>
    </citation>
    <scope>NUCLEOTIDE SEQUENCE [LARGE SCALE GENOMIC DNA]</scope>
    <source>
        <strain evidence="2">cv. Yunnan</strain>
        <tissue evidence="1">Leaves</tissue>
    </source>
</reference>
<comment type="caution">
    <text evidence="1">The sequence shown here is derived from an EMBL/GenBank/DDBJ whole genome shotgun (WGS) entry which is preliminary data.</text>
</comment>
<keyword evidence="2" id="KW-1185">Reference proteome</keyword>
<proteinExistence type="predicted"/>
<evidence type="ECO:0000313" key="2">
    <source>
        <dbReference type="Proteomes" id="UP001056120"/>
    </source>
</evidence>
<protein>
    <submittedName>
        <fullName evidence="1">Uncharacterized protein</fullName>
    </submittedName>
</protein>
<name>A0ACB8XY07_9ASTR</name>
<evidence type="ECO:0000313" key="1">
    <source>
        <dbReference type="EMBL" id="KAI3676138.1"/>
    </source>
</evidence>